<evidence type="ECO:0000313" key="3">
    <source>
        <dbReference type="Proteomes" id="UP001565368"/>
    </source>
</evidence>
<keyword evidence="3" id="KW-1185">Reference proteome</keyword>
<feature type="compositionally biased region" description="Low complexity" evidence="1">
    <location>
        <begin position="238"/>
        <end position="250"/>
    </location>
</feature>
<evidence type="ECO:0000256" key="1">
    <source>
        <dbReference type="SAM" id="MobiDB-lite"/>
    </source>
</evidence>
<feature type="region of interest" description="Disordered" evidence="1">
    <location>
        <begin position="400"/>
        <end position="455"/>
    </location>
</feature>
<feature type="compositionally biased region" description="Acidic residues" evidence="1">
    <location>
        <begin position="271"/>
        <end position="287"/>
    </location>
</feature>
<dbReference type="GeneID" id="95983609"/>
<feature type="region of interest" description="Disordered" evidence="1">
    <location>
        <begin position="127"/>
        <end position="306"/>
    </location>
</feature>
<feature type="region of interest" description="Disordered" evidence="1">
    <location>
        <begin position="1"/>
        <end position="25"/>
    </location>
</feature>
<accession>A0ABR3QAS2</accession>
<dbReference type="Proteomes" id="UP001565368">
    <property type="component" value="Unassembled WGS sequence"/>
</dbReference>
<gene>
    <name evidence="2" type="ORF">Q8F55_002566</name>
</gene>
<feature type="compositionally biased region" description="Pro residues" evidence="1">
    <location>
        <begin position="251"/>
        <end position="266"/>
    </location>
</feature>
<feature type="compositionally biased region" description="Low complexity" evidence="1">
    <location>
        <begin position="156"/>
        <end position="167"/>
    </location>
</feature>
<dbReference type="EMBL" id="JBBXJM010000002">
    <property type="protein sequence ID" value="KAL1411602.1"/>
    <property type="molecule type" value="Genomic_DNA"/>
</dbReference>
<dbReference type="RefSeq" id="XP_069211546.1">
    <property type="nucleotide sequence ID" value="XM_069351160.1"/>
</dbReference>
<organism evidence="2 3">
    <name type="scientific">Vanrija albida</name>
    <dbReference type="NCBI Taxonomy" id="181172"/>
    <lineage>
        <taxon>Eukaryota</taxon>
        <taxon>Fungi</taxon>
        <taxon>Dikarya</taxon>
        <taxon>Basidiomycota</taxon>
        <taxon>Agaricomycotina</taxon>
        <taxon>Tremellomycetes</taxon>
        <taxon>Trichosporonales</taxon>
        <taxon>Trichosporonaceae</taxon>
        <taxon>Vanrija</taxon>
    </lineage>
</organism>
<name>A0ABR3QAS2_9TREE</name>
<comment type="caution">
    <text evidence="2">The sequence shown here is derived from an EMBL/GenBank/DDBJ whole genome shotgun (WGS) entry which is preliminary data.</text>
</comment>
<protein>
    <submittedName>
        <fullName evidence="2">Uncharacterized protein</fullName>
    </submittedName>
</protein>
<reference evidence="2 3" key="1">
    <citation type="submission" date="2023-08" db="EMBL/GenBank/DDBJ databases">
        <title>Annotated Genome Sequence of Vanrija albida AlHP1.</title>
        <authorList>
            <person name="Herzog R."/>
        </authorList>
    </citation>
    <scope>NUCLEOTIDE SEQUENCE [LARGE SCALE GENOMIC DNA]</scope>
    <source>
        <strain evidence="2 3">AlHP1</strain>
    </source>
</reference>
<sequence length="751" mass="80746">MDHPVPQLIEPRNDPDTPDTTASDPLNALDLVMSEGDDVFASSYSYRYSHWLNRPGRVISITSSLPMADDSDVDPEGFDAFSDTESCVAIRDSFFRAIQYVPPSDNSLHPTPPLNIRKRSQVSLVHRSLSRRSSFPQSPITPPLKAFAPLPMVESPPRVAGPRGPRALPVPPQRSMSVTRRPLPPLPSGSAHAKHGHSRSEPPVQRPFRPLPPIPMVQQRPRSPAAKSPSPPVPGPSSAPAQPQSAVPPAVYTPPPRPRPQNPPPIVSLESSDEDMLSDMSDDDLDEFFGPRKPKKAAGELAPGGHPRKAAYVLGIVEEEEPSDVPSKVIAVLGTRERAAALLGSPSLDRTSPKKQKRDVRDYKVLRFGDATKTRNKSSKPPFEISAPIPLRGFYFDESFGEMRPSPNAEAERREATAPIDSVLPPDPVKPSSSSARITPSERWDITSGSGSASVKGPFTDTWDELFYHPRHAPAPSALKYDGLTPKPRHVPSASWGGEVKEFKPLAPPRIGSIFSESFKLNLKNLNQSSSTLSRTPPESPARGAATLSGTSDEDEARPKRPKTRPPALQLGESSLATFPGTSATTASVGVNAGGSPTDTTSAPSFPRLPPSERIQFATPNTSFEDLSLPTAEPLLRPSTPEAGPRKADRLRAAFQRSMAAIGGSGQSPPSDTAKSPPPPPPPTASLKSPIRLVSNPRGLPVYGTSASAELRENEGVSWFEPETPNTSPGAHAVAPSWTTAWRRVAKPLVR</sequence>
<feature type="region of interest" description="Disordered" evidence="1">
    <location>
        <begin position="474"/>
        <end position="496"/>
    </location>
</feature>
<feature type="compositionally biased region" description="Polar residues" evidence="1">
    <location>
        <begin position="572"/>
        <end position="604"/>
    </location>
</feature>
<proteinExistence type="predicted"/>
<feature type="region of interest" description="Disordered" evidence="1">
    <location>
        <begin position="344"/>
        <end position="363"/>
    </location>
</feature>
<evidence type="ECO:0000313" key="2">
    <source>
        <dbReference type="EMBL" id="KAL1411602.1"/>
    </source>
</evidence>
<feature type="compositionally biased region" description="Low complexity" evidence="1">
    <location>
        <begin position="219"/>
        <end position="228"/>
    </location>
</feature>
<feature type="region of interest" description="Disordered" evidence="1">
    <location>
        <begin position="529"/>
        <end position="699"/>
    </location>
</feature>